<organism evidence="2">
    <name type="scientific">Lygus hesperus</name>
    <name type="common">Western plant bug</name>
    <dbReference type="NCBI Taxonomy" id="30085"/>
    <lineage>
        <taxon>Eukaryota</taxon>
        <taxon>Metazoa</taxon>
        <taxon>Ecdysozoa</taxon>
        <taxon>Arthropoda</taxon>
        <taxon>Hexapoda</taxon>
        <taxon>Insecta</taxon>
        <taxon>Pterygota</taxon>
        <taxon>Neoptera</taxon>
        <taxon>Paraneoptera</taxon>
        <taxon>Hemiptera</taxon>
        <taxon>Heteroptera</taxon>
        <taxon>Panheteroptera</taxon>
        <taxon>Cimicomorpha</taxon>
        <taxon>Miridae</taxon>
        <taxon>Mirini</taxon>
        <taxon>Lygus</taxon>
    </lineage>
</organism>
<dbReference type="Pfam" id="PF05250">
    <property type="entry name" value="UPF0193"/>
    <property type="match status" value="1"/>
</dbReference>
<reference evidence="2" key="2">
    <citation type="submission" date="2014-07" db="EMBL/GenBank/DDBJ databases">
        <authorList>
            <person name="Hull J."/>
        </authorList>
    </citation>
    <scope>NUCLEOTIDE SEQUENCE</scope>
</reference>
<gene>
    <name evidence="2" type="ORF">CM83_98715</name>
</gene>
<evidence type="ECO:0000313" key="3">
    <source>
        <dbReference type="EMBL" id="JAG48270.1"/>
    </source>
</evidence>
<proteinExistence type="predicted"/>
<dbReference type="PANTHER" id="PTHR28348">
    <property type="entry name" value="UPF0193 PROTEIN EVG1"/>
    <property type="match status" value="1"/>
</dbReference>
<protein>
    <submittedName>
        <fullName evidence="2">UPF0193 protein EVG1</fullName>
    </submittedName>
</protein>
<name>A0A0A9W2I2_LYGHE</name>
<evidence type="ECO:0000256" key="1">
    <source>
        <dbReference type="SAM" id="MobiDB-lite"/>
    </source>
</evidence>
<sequence length="222" mass="26057">MDRETRVTQGGIFHSKKVDYSPETQRLLKELINESKLSMMQRKKVNESIKMGDPLPLPPKVPERKVPNSSGIEDFRKIYLPRRRRKEQIELSGAYDREDNVTYISPVDYTKEKQRLQDLMAFGKTIQKNRTKPPPVSNEENEMEKKCEKIAWVLKEIEERENFLSEMKKLGQGKQYEGIIRQEIAAKLRSLEEMDKDLKTVLKKEYNEIQEIKAATNTLFHG</sequence>
<reference evidence="3" key="3">
    <citation type="submission" date="2014-09" db="EMBL/GenBank/DDBJ databases">
        <authorList>
            <person name="Magalhaes I.L.F."/>
            <person name="Oliveira U."/>
            <person name="Santos F.R."/>
            <person name="Vidigal T.H.D.A."/>
            <person name="Brescovit A.D."/>
            <person name="Santos A.J."/>
        </authorList>
    </citation>
    <scope>NUCLEOTIDE SEQUENCE</scope>
</reference>
<dbReference type="PANTHER" id="PTHR28348:SF1">
    <property type="entry name" value="UPF0193 PROTEIN EVG1"/>
    <property type="match status" value="1"/>
</dbReference>
<dbReference type="EMBL" id="GBHO01040962">
    <property type="protein sequence ID" value="JAG02642.1"/>
    <property type="molecule type" value="Transcribed_RNA"/>
</dbReference>
<accession>A0A0A9W2I2</accession>
<feature type="region of interest" description="Disordered" evidence="1">
    <location>
        <begin position="47"/>
        <end position="68"/>
    </location>
</feature>
<dbReference type="EMBL" id="GBRD01017557">
    <property type="protein sequence ID" value="JAG48270.1"/>
    <property type="molecule type" value="Transcribed_RNA"/>
</dbReference>
<dbReference type="AlphaFoldDB" id="A0A0A9W2I2"/>
<dbReference type="InterPro" id="IPR007914">
    <property type="entry name" value="UPF0193"/>
</dbReference>
<evidence type="ECO:0000313" key="2">
    <source>
        <dbReference type="EMBL" id="JAG02642.1"/>
    </source>
</evidence>
<reference evidence="2" key="1">
    <citation type="journal article" date="2014" name="PLoS ONE">
        <title>Transcriptome-Based Identification of ABC Transporters in the Western Tarnished Plant Bug Lygus hesperus.</title>
        <authorList>
            <person name="Hull J.J."/>
            <person name="Chaney K."/>
            <person name="Geib S.M."/>
            <person name="Fabrick J.A."/>
            <person name="Brent C.S."/>
            <person name="Walsh D."/>
            <person name="Lavine L.C."/>
        </authorList>
    </citation>
    <scope>NUCLEOTIDE SEQUENCE</scope>
</reference>